<reference evidence="19 20" key="1">
    <citation type="submission" date="2018-06" db="EMBL/GenBank/DDBJ databases">
        <authorList>
            <consortium name="Pathogen Informatics"/>
            <person name="Doyle S."/>
        </authorList>
    </citation>
    <scope>NUCLEOTIDE SEQUENCE [LARGE SCALE GENOMIC DNA]</scope>
    <source>
        <strain evidence="19 20">NCTC10839</strain>
    </source>
</reference>
<comment type="catalytic activity">
    <reaction evidence="1">
        <text>ATP + protein L-histidine = ADP + protein N-phospho-L-histidine.</text>
        <dbReference type="EC" id="2.7.13.3"/>
    </reaction>
</comment>
<dbReference type="Pfam" id="PF08521">
    <property type="entry name" value="2CSK_N"/>
    <property type="match status" value="1"/>
</dbReference>
<evidence type="ECO:0000256" key="5">
    <source>
        <dbReference type="ARBA" id="ARBA00022475"/>
    </source>
</evidence>
<dbReference type="Pfam" id="PF02518">
    <property type="entry name" value="HATPase_c"/>
    <property type="match status" value="1"/>
</dbReference>
<dbReference type="InterPro" id="IPR036890">
    <property type="entry name" value="HATPase_C_sf"/>
</dbReference>
<dbReference type="SMART" id="SM00387">
    <property type="entry name" value="HATPase_c"/>
    <property type="match status" value="1"/>
</dbReference>
<dbReference type="PRINTS" id="PR00344">
    <property type="entry name" value="BCTRLSENSOR"/>
</dbReference>
<evidence type="ECO:0000259" key="17">
    <source>
        <dbReference type="PROSITE" id="PS50109"/>
    </source>
</evidence>
<dbReference type="EMBL" id="LS483458">
    <property type="protein sequence ID" value="SQH97702.1"/>
    <property type="molecule type" value="Genomic_DNA"/>
</dbReference>
<dbReference type="InterPro" id="IPR004358">
    <property type="entry name" value="Sig_transdc_His_kin-like_C"/>
</dbReference>
<dbReference type="Pfam" id="PF00672">
    <property type="entry name" value="HAMP"/>
    <property type="match status" value="1"/>
</dbReference>
<dbReference type="InterPro" id="IPR003660">
    <property type="entry name" value="HAMP_dom"/>
</dbReference>
<dbReference type="SUPFAM" id="SSF47384">
    <property type="entry name" value="Homodimeric domain of signal transducing histidine kinase"/>
    <property type="match status" value="1"/>
</dbReference>
<dbReference type="GO" id="GO:0000155">
    <property type="term" value="F:phosphorelay sensor kinase activity"/>
    <property type="evidence" value="ECO:0007669"/>
    <property type="project" value="InterPro"/>
</dbReference>
<dbReference type="InterPro" id="IPR013727">
    <property type="entry name" value="2CSK_N"/>
</dbReference>
<keyword evidence="10" id="KW-0547">Nucleotide-binding</keyword>
<dbReference type="InterPro" id="IPR003594">
    <property type="entry name" value="HATPase_dom"/>
</dbReference>
<proteinExistence type="predicted"/>
<evidence type="ECO:0000259" key="18">
    <source>
        <dbReference type="PROSITE" id="PS50885"/>
    </source>
</evidence>
<keyword evidence="8 19" id="KW-0808">Transferase</keyword>
<evidence type="ECO:0000256" key="6">
    <source>
        <dbReference type="ARBA" id="ARBA00022519"/>
    </source>
</evidence>
<evidence type="ECO:0000256" key="2">
    <source>
        <dbReference type="ARBA" id="ARBA00004429"/>
    </source>
</evidence>
<dbReference type="CDD" id="cd16940">
    <property type="entry name" value="HATPase_BasS-like"/>
    <property type="match status" value="1"/>
</dbReference>
<dbReference type="RefSeq" id="WP_111696932.1">
    <property type="nucleotide sequence ID" value="NZ_LS483458.1"/>
</dbReference>
<dbReference type="InterPro" id="IPR003661">
    <property type="entry name" value="HisK_dim/P_dom"/>
</dbReference>
<dbReference type="PROSITE" id="PS50885">
    <property type="entry name" value="HAMP"/>
    <property type="match status" value="1"/>
</dbReference>
<dbReference type="NCBIfam" id="NF007664">
    <property type="entry name" value="PRK10337.1"/>
    <property type="match status" value="1"/>
</dbReference>
<dbReference type="GO" id="GO:0005524">
    <property type="term" value="F:ATP binding"/>
    <property type="evidence" value="ECO:0007669"/>
    <property type="project" value="UniProtKB-KW"/>
</dbReference>
<keyword evidence="11" id="KW-0418">Kinase</keyword>
<evidence type="ECO:0000256" key="4">
    <source>
        <dbReference type="ARBA" id="ARBA00017234"/>
    </source>
</evidence>
<dbReference type="InterPro" id="IPR036097">
    <property type="entry name" value="HisK_dim/P_sf"/>
</dbReference>
<dbReference type="InterPro" id="IPR050428">
    <property type="entry name" value="TCS_sensor_his_kinase"/>
</dbReference>
<dbReference type="InterPro" id="IPR005467">
    <property type="entry name" value="His_kinase_dom"/>
</dbReference>
<gene>
    <name evidence="19" type="primary">qseC</name>
    <name evidence="19" type="ORF">NCTC10839_01625</name>
</gene>
<evidence type="ECO:0000256" key="7">
    <source>
        <dbReference type="ARBA" id="ARBA00022553"/>
    </source>
</evidence>
<dbReference type="SMART" id="SM00388">
    <property type="entry name" value="HisKA"/>
    <property type="match status" value="1"/>
</dbReference>
<evidence type="ECO:0000256" key="16">
    <source>
        <dbReference type="SAM" id="Phobius"/>
    </source>
</evidence>
<evidence type="ECO:0000256" key="8">
    <source>
        <dbReference type="ARBA" id="ARBA00022679"/>
    </source>
</evidence>
<dbReference type="GO" id="GO:0005886">
    <property type="term" value="C:plasma membrane"/>
    <property type="evidence" value="ECO:0007669"/>
    <property type="project" value="TreeGrafter"/>
</dbReference>
<keyword evidence="12" id="KW-0067">ATP-binding</keyword>
<keyword evidence="6" id="KW-0997">Cell inner membrane</keyword>
<accession>A0A2X4RK78</accession>
<dbReference type="GeneID" id="56958202"/>
<evidence type="ECO:0000256" key="12">
    <source>
        <dbReference type="ARBA" id="ARBA00022840"/>
    </source>
</evidence>
<dbReference type="Gene3D" id="1.10.287.130">
    <property type="match status" value="1"/>
</dbReference>
<dbReference type="Pfam" id="PF00512">
    <property type="entry name" value="HisKA"/>
    <property type="match status" value="1"/>
</dbReference>
<keyword evidence="7" id="KW-0597">Phosphoprotein</keyword>
<protein>
    <recommendedName>
        <fullName evidence="4">Sensor protein QseC</fullName>
        <ecNumber evidence="3">2.7.13.3</ecNumber>
    </recommendedName>
</protein>
<dbReference type="InterPro" id="IPR059132">
    <property type="entry name" value="QseC"/>
</dbReference>
<name>A0A2X4RK78_HAEHA</name>
<keyword evidence="9 16" id="KW-0812">Transmembrane</keyword>
<sequence length="451" mass="51483">MKNKRLSFRLISVLSFTALFVWGISTAVAWWQVRSEVNDVFDAQQILFAERLANSDLSHILLEHVEDINKIQPHSFKKNYDDDALAFAIFSKDGKRLLTDGRNGDNFVFDNEIGFAKGYMLNDDDEWRIFWQPVANGNLIIAVGQELDYREDLIEKMIFGQMWIWFASLPILIIVLGWLIHKELRPIKRLSQEVQTRKSGDVSLLNTEGLPAEILPLVKNLNQFFDRTSAMLQRERRFTSDAAHELRSPLAALRIQTEVAQLAGDDGELREQALLHLTQGIDRASQLIEQLLTLSKLDNLQELEELQPIDWEGIIQSLIAERYFVAEKRKIMLAFEKESEPKQKQGQPILVSLMLRNLLDNAIKYCSEETTVSVKIASSQIIVEDNGGGVEPEDLKKLGQRFYRPAGQNEKGSGLGLSIVMRIAELHGFKVRLENVIREGQRIGLKAQIFL</sequence>
<keyword evidence="15 16" id="KW-0472">Membrane</keyword>
<dbReference type="CDD" id="cd00082">
    <property type="entry name" value="HisKA"/>
    <property type="match status" value="1"/>
</dbReference>
<dbReference type="FunFam" id="1.10.287.130:FF:000035">
    <property type="entry name" value="Two-component sensor histidine kinase"/>
    <property type="match status" value="1"/>
</dbReference>
<evidence type="ECO:0000256" key="1">
    <source>
        <dbReference type="ARBA" id="ARBA00000085"/>
    </source>
</evidence>
<dbReference type="Gene3D" id="1.20.5.1040">
    <property type="entry name" value="Sensor protein qsec"/>
    <property type="match status" value="2"/>
</dbReference>
<evidence type="ECO:0000256" key="3">
    <source>
        <dbReference type="ARBA" id="ARBA00012438"/>
    </source>
</evidence>
<feature type="domain" description="HAMP" evidence="18">
    <location>
        <begin position="181"/>
        <end position="233"/>
    </location>
</feature>
<feature type="domain" description="Histidine kinase" evidence="17">
    <location>
        <begin position="241"/>
        <end position="451"/>
    </location>
</feature>
<dbReference type="Proteomes" id="UP000248808">
    <property type="component" value="Chromosome 1"/>
</dbReference>
<dbReference type="KEGG" id="hhz:NCTC10839_01625"/>
<comment type="subcellular location">
    <subcellularLocation>
        <location evidence="2">Cell inner membrane</location>
        <topology evidence="2">Multi-pass membrane protein</topology>
    </subcellularLocation>
</comment>
<dbReference type="PANTHER" id="PTHR45436:SF14">
    <property type="entry name" value="SENSOR PROTEIN QSEC"/>
    <property type="match status" value="1"/>
</dbReference>
<dbReference type="Gene3D" id="3.30.565.10">
    <property type="entry name" value="Histidine kinase-like ATPase, C-terminal domain"/>
    <property type="match status" value="1"/>
</dbReference>
<evidence type="ECO:0000313" key="20">
    <source>
        <dbReference type="Proteomes" id="UP000248808"/>
    </source>
</evidence>
<evidence type="ECO:0000256" key="10">
    <source>
        <dbReference type="ARBA" id="ARBA00022741"/>
    </source>
</evidence>
<dbReference type="PROSITE" id="PS50109">
    <property type="entry name" value="HIS_KIN"/>
    <property type="match status" value="1"/>
</dbReference>
<evidence type="ECO:0000313" key="19">
    <source>
        <dbReference type="EMBL" id="SQH97702.1"/>
    </source>
</evidence>
<evidence type="ECO:0000256" key="9">
    <source>
        <dbReference type="ARBA" id="ARBA00022692"/>
    </source>
</evidence>
<dbReference type="SUPFAM" id="SSF55874">
    <property type="entry name" value="ATPase domain of HSP90 chaperone/DNA topoisomerase II/histidine kinase"/>
    <property type="match status" value="1"/>
</dbReference>
<evidence type="ECO:0000256" key="11">
    <source>
        <dbReference type="ARBA" id="ARBA00022777"/>
    </source>
</evidence>
<evidence type="ECO:0000256" key="15">
    <source>
        <dbReference type="ARBA" id="ARBA00023136"/>
    </source>
</evidence>
<dbReference type="AlphaFoldDB" id="A0A2X4RK78"/>
<dbReference type="EC" id="2.7.13.3" evidence="3"/>
<keyword evidence="5" id="KW-1003">Cell membrane</keyword>
<organism evidence="19 20">
    <name type="scientific">Haemophilus haemolyticus</name>
    <dbReference type="NCBI Taxonomy" id="726"/>
    <lineage>
        <taxon>Bacteria</taxon>
        <taxon>Pseudomonadati</taxon>
        <taxon>Pseudomonadota</taxon>
        <taxon>Gammaproteobacteria</taxon>
        <taxon>Pasteurellales</taxon>
        <taxon>Pasteurellaceae</taxon>
        <taxon>Haemophilus</taxon>
    </lineage>
</organism>
<keyword evidence="13 16" id="KW-1133">Transmembrane helix</keyword>
<evidence type="ECO:0000256" key="13">
    <source>
        <dbReference type="ARBA" id="ARBA00022989"/>
    </source>
</evidence>
<evidence type="ECO:0000256" key="14">
    <source>
        <dbReference type="ARBA" id="ARBA00023012"/>
    </source>
</evidence>
<keyword evidence="14" id="KW-0902">Two-component regulatory system</keyword>
<dbReference type="PANTHER" id="PTHR45436">
    <property type="entry name" value="SENSOR HISTIDINE KINASE YKOH"/>
    <property type="match status" value="1"/>
</dbReference>
<feature type="transmembrane region" description="Helical" evidence="16">
    <location>
        <begin position="162"/>
        <end position="180"/>
    </location>
</feature>